<dbReference type="GO" id="GO:0005737">
    <property type="term" value="C:cytoplasm"/>
    <property type="evidence" value="ECO:0007669"/>
    <property type="project" value="TreeGrafter"/>
</dbReference>
<reference evidence="3" key="1">
    <citation type="submission" date="2020-01" db="EMBL/GenBank/DDBJ databases">
        <title>Genome Sequencing of Three Apophysomyces-Like Fungal Strains Confirms a Novel Fungal Genus in the Mucoromycota with divergent Burkholderia-like Endosymbiotic Bacteria.</title>
        <authorList>
            <person name="Stajich J.E."/>
            <person name="Macias A.M."/>
            <person name="Carter-House D."/>
            <person name="Lovett B."/>
            <person name="Kasson L.R."/>
            <person name="Berry K."/>
            <person name="Grigoriev I."/>
            <person name="Chang Y."/>
            <person name="Spatafora J."/>
            <person name="Kasson M.T."/>
        </authorList>
    </citation>
    <scope>NUCLEOTIDE SEQUENCE</scope>
    <source>
        <strain evidence="3">NRRL A-21654</strain>
    </source>
</reference>
<dbReference type="Pfam" id="PF00294">
    <property type="entry name" value="PfkB"/>
    <property type="match status" value="1"/>
</dbReference>
<dbReference type="PANTHER" id="PTHR42909">
    <property type="entry name" value="ZGC:136858"/>
    <property type="match status" value="1"/>
</dbReference>
<gene>
    <name evidence="3" type="ORF">EC973_006659</name>
</gene>
<dbReference type="GO" id="GO:0004730">
    <property type="term" value="F:pseudouridylate synthase activity"/>
    <property type="evidence" value="ECO:0007669"/>
    <property type="project" value="TreeGrafter"/>
</dbReference>
<sequence>MPNPLHILGKRFIALPFELTCVKLIIIGGVALDITGTIGKTRSSTLYTSSPGKVTQTLGGVGRNVCEAAMRTGANALMVSAVGDDFAGKTIRQGMKDINMVYNALHSNDGQLIAAVADMDIFQQLDSSQITTILENEQPDLVCFDGNISSELMCDIAKKCKMLNVPAFFEPTSVPKSLKLFDHPATVSSGAVRYISPNQFELEVMSETAKMKLSKASEDIVFLEQSNSSAMQNQPEKSYSFIEIPPLAERVLPQALYLSNYIPNIVTKLGEYGCLLVARSDMTPVVRYFPPEPIEPKEIRSVTGAGDW</sequence>
<dbReference type="Gene3D" id="3.40.1190.20">
    <property type="match status" value="1"/>
</dbReference>
<dbReference type="PANTHER" id="PTHR42909:SF1">
    <property type="entry name" value="CARBOHYDRATE KINASE PFKB DOMAIN-CONTAINING PROTEIN"/>
    <property type="match status" value="1"/>
</dbReference>
<dbReference type="Proteomes" id="UP000605846">
    <property type="component" value="Unassembled WGS sequence"/>
</dbReference>
<dbReference type="GO" id="GO:0046872">
    <property type="term" value="F:metal ion binding"/>
    <property type="evidence" value="ECO:0007669"/>
    <property type="project" value="UniProtKB-KW"/>
</dbReference>
<dbReference type="AlphaFoldDB" id="A0A8H7BW44"/>
<protein>
    <recommendedName>
        <fullName evidence="2">Carbohydrate kinase PfkB domain-containing protein</fullName>
    </recommendedName>
</protein>
<dbReference type="EMBL" id="JABAYA010000043">
    <property type="protein sequence ID" value="KAF7728144.1"/>
    <property type="molecule type" value="Genomic_DNA"/>
</dbReference>
<feature type="domain" description="Carbohydrate kinase PfkB" evidence="2">
    <location>
        <begin position="46"/>
        <end position="307"/>
    </location>
</feature>
<evidence type="ECO:0000313" key="3">
    <source>
        <dbReference type="EMBL" id="KAF7728144.1"/>
    </source>
</evidence>
<evidence type="ECO:0000259" key="2">
    <source>
        <dbReference type="Pfam" id="PF00294"/>
    </source>
</evidence>
<comment type="caution">
    <text evidence="3">The sequence shown here is derived from an EMBL/GenBank/DDBJ whole genome shotgun (WGS) entry which is preliminary data.</text>
</comment>
<dbReference type="GO" id="GO:0016798">
    <property type="term" value="F:hydrolase activity, acting on glycosyl bonds"/>
    <property type="evidence" value="ECO:0007669"/>
    <property type="project" value="TreeGrafter"/>
</dbReference>
<dbReference type="SUPFAM" id="SSF53613">
    <property type="entry name" value="Ribokinase-like"/>
    <property type="match status" value="1"/>
</dbReference>
<keyword evidence="1" id="KW-0479">Metal-binding</keyword>
<evidence type="ECO:0000256" key="1">
    <source>
        <dbReference type="ARBA" id="ARBA00022723"/>
    </source>
</evidence>
<dbReference type="InterPro" id="IPR029056">
    <property type="entry name" value="Ribokinase-like"/>
</dbReference>
<accession>A0A8H7BW44</accession>
<keyword evidence="4" id="KW-1185">Reference proteome</keyword>
<dbReference type="InterPro" id="IPR011611">
    <property type="entry name" value="PfkB_dom"/>
</dbReference>
<organism evidence="3 4">
    <name type="scientific">Apophysomyces ossiformis</name>
    <dbReference type="NCBI Taxonomy" id="679940"/>
    <lineage>
        <taxon>Eukaryota</taxon>
        <taxon>Fungi</taxon>
        <taxon>Fungi incertae sedis</taxon>
        <taxon>Mucoromycota</taxon>
        <taxon>Mucoromycotina</taxon>
        <taxon>Mucoromycetes</taxon>
        <taxon>Mucorales</taxon>
        <taxon>Mucorineae</taxon>
        <taxon>Mucoraceae</taxon>
        <taxon>Apophysomyces</taxon>
    </lineage>
</organism>
<proteinExistence type="predicted"/>
<name>A0A8H7BW44_9FUNG</name>
<evidence type="ECO:0000313" key="4">
    <source>
        <dbReference type="Proteomes" id="UP000605846"/>
    </source>
</evidence>
<dbReference type="OrthoDB" id="198885at2759"/>